<dbReference type="InterPro" id="IPR057589">
    <property type="entry name" value="GT_PLOD"/>
</dbReference>
<sequence length="162" mass="17992">MSVISVLFLGFTFVTFWLNANALEVDTKGTDLLLITVASNATDGYKRFRRSAKVFDMPVEVLGMGQKWKGGNMKGPGGGYKVNLLIEALRKYANDNSKIVLFTDSYDVIILGTSAQIVEQFEKLDARIVFSAEVFAWPDQSLAEKYPISESRYNFLNSGGII</sequence>
<proteinExistence type="predicted"/>
<name>A0A1B6DIU2_9HEMI</name>
<gene>
    <name evidence="3" type="ORF">g.10773</name>
</gene>
<keyword evidence="1" id="KW-0732">Signal</keyword>
<accession>A0A1B6DIU2</accession>
<feature type="domain" description="PLOD1-3-like GT" evidence="2">
    <location>
        <begin position="30"/>
        <end position="162"/>
    </location>
</feature>
<feature type="signal peptide" evidence="1">
    <location>
        <begin position="1"/>
        <end position="22"/>
    </location>
</feature>
<organism evidence="3">
    <name type="scientific">Clastoptera arizonana</name>
    <name type="common">Arizona spittle bug</name>
    <dbReference type="NCBI Taxonomy" id="38151"/>
    <lineage>
        <taxon>Eukaryota</taxon>
        <taxon>Metazoa</taxon>
        <taxon>Ecdysozoa</taxon>
        <taxon>Arthropoda</taxon>
        <taxon>Hexapoda</taxon>
        <taxon>Insecta</taxon>
        <taxon>Pterygota</taxon>
        <taxon>Neoptera</taxon>
        <taxon>Paraneoptera</taxon>
        <taxon>Hemiptera</taxon>
        <taxon>Auchenorrhyncha</taxon>
        <taxon>Cercopoidea</taxon>
        <taxon>Clastopteridae</taxon>
        <taxon>Clastoptera</taxon>
    </lineage>
</organism>
<evidence type="ECO:0000256" key="1">
    <source>
        <dbReference type="SAM" id="SignalP"/>
    </source>
</evidence>
<evidence type="ECO:0000313" key="3">
    <source>
        <dbReference type="EMBL" id="JAS25619.1"/>
    </source>
</evidence>
<evidence type="ECO:0000259" key="2">
    <source>
        <dbReference type="Pfam" id="PF25342"/>
    </source>
</evidence>
<dbReference type="GO" id="GO:0008475">
    <property type="term" value="F:procollagen-lysine 5-dioxygenase activity"/>
    <property type="evidence" value="ECO:0007669"/>
    <property type="project" value="TreeGrafter"/>
</dbReference>
<dbReference type="Pfam" id="PF25342">
    <property type="entry name" value="GT_PLOD"/>
    <property type="match status" value="1"/>
</dbReference>
<dbReference type="PANTHER" id="PTHR10730">
    <property type="entry name" value="PROCOLLAGEN-LYSINE,2-OXOGLUTARATE 5-DIOXYGENASE/GLYCOSYLTRANSFERASE 25 FAMILY MEMBER"/>
    <property type="match status" value="1"/>
</dbReference>
<feature type="non-terminal residue" evidence="3">
    <location>
        <position position="162"/>
    </location>
</feature>
<protein>
    <recommendedName>
        <fullName evidence="2">PLOD1-3-like GT domain-containing protein</fullName>
    </recommendedName>
</protein>
<dbReference type="PANTHER" id="PTHR10730:SF45">
    <property type="entry name" value="PROCOLLAGEN-LYSINE,2-OXOGLUTARATE 5-DIOXYGENASE"/>
    <property type="match status" value="1"/>
</dbReference>
<dbReference type="AlphaFoldDB" id="A0A1B6DIU2"/>
<dbReference type="EMBL" id="GEDC01011679">
    <property type="protein sequence ID" value="JAS25619.1"/>
    <property type="molecule type" value="Transcribed_RNA"/>
</dbReference>
<feature type="chain" id="PRO_5008581301" description="PLOD1-3-like GT domain-containing protein" evidence="1">
    <location>
        <begin position="23"/>
        <end position="162"/>
    </location>
</feature>
<dbReference type="InterPro" id="IPR050757">
    <property type="entry name" value="Collagen_mod_GT25"/>
</dbReference>
<dbReference type="GO" id="GO:0005783">
    <property type="term" value="C:endoplasmic reticulum"/>
    <property type="evidence" value="ECO:0007669"/>
    <property type="project" value="TreeGrafter"/>
</dbReference>
<reference evidence="3" key="1">
    <citation type="submission" date="2015-12" db="EMBL/GenBank/DDBJ databases">
        <title>De novo transcriptome assembly of four potential Pierce s Disease insect vectors from Arizona vineyards.</title>
        <authorList>
            <person name="Tassone E.E."/>
        </authorList>
    </citation>
    <scope>NUCLEOTIDE SEQUENCE</scope>
</reference>